<dbReference type="Pfam" id="PF22352">
    <property type="entry name" value="K319L-like_PKD"/>
    <property type="match status" value="1"/>
</dbReference>
<dbReference type="Gene3D" id="2.60.40.1080">
    <property type="match status" value="1"/>
</dbReference>
<organism evidence="1 2">
    <name type="scientific">Methylobacter tundripaludum</name>
    <dbReference type="NCBI Taxonomy" id="173365"/>
    <lineage>
        <taxon>Bacteria</taxon>
        <taxon>Pseudomonadati</taxon>
        <taxon>Pseudomonadota</taxon>
        <taxon>Gammaproteobacteria</taxon>
        <taxon>Methylococcales</taxon>
        <taxon>Methylococcaceae</taxon>
        <taxon>Methylobacter</taxon>
    </lineage>
</organism>
<dbReference type="RefSeq" id="WP_104428620.1">
    <property type="nucleotide sequence ID" value="NZ_PTIZ01000004.1"/>
</dbReference>
<dbReference type="Gene3D" id="2.60.40.10">
    <property type="entry name" value="Immunoglobulins"/>
    <property type="match status" value="1"/>
</dbReference>
<evidence type="ECO:0000313" key="2">
    <source>
        <dbReference type="Proteomes" id="UP000240010"/>
    </source>
</evidence>
<comment type="caution">
    <text evidence="1">The sequence shown here is derived from an EMBL/GenBank/DDBJ whole genome shotgun (WGS) entry which is preliminary data.</text>
</comment>
<dbReference type="InterPro" id="IPR013783">
    <property type="entry name" value="Ig-like_fold"/>
</dbReference>
<sequence>MSIFKSFLPGKAQVFGRRTFLKHVAVTYTALGTYLLNTRFSLAAALVTTPETLPEIAAQSAVQTTDVLRYHTVIVDGNNEILPWYTPIENAYDHYLDQLWTWLSTVPNGPSSSLPMYYLYCGFQPGNPITPDSYENDWGERIPNFVEFGRLYYAYTGNMAPLNIAKNLADYALAHGMTPSNYAWPNFPYSAANGGATEINGDNVAWNQNDILIDHGSEIGVSFYTLYLVYGTSAYRTAAINVVDTLAGKIQPGSATNSPWPYVVNASTGAVRSRYTSNFAGALTLFDLLIEHGEPKAAAYTTARQTLKNWILQYPMQNGNWVDGHSDVFIDGNTNWSNTTKSNMNLYLLDNPDFDPNFRTDVLRLLQWTEINMVNVNTNDGLSGQYYGASVVAEQFAYMMRMGYQTSRQAAEYAGYYAVTGDQTYKDKAYRGFNYSTYMMQSNGESSDGPTDNVGYWWSDVYGEGPRMFFYGFKAVPEWAPPRENHILYSKTVLKNVAYASASVRYTATDDQGTEYLRLAFLPNVVTVNGEALSLVIDLNAEGYTVRELGNGDYAVALKRARIGDVVISSGGVPITFTIAATAGTGGTITPSGNIVVNQQGNQTFSIAANSGYAIADVNVDGVSVGAVTSYTFTDVTVNHMIAASFSAINNTGGIIGYNGPGTTTDNISDASGCYINATRFLATANLNVTTIKAKILGITGRYKCAIYSDSGGSPWTLLKESTEVTNPTTGWQTFALSSAQNIQNGTYYWLAIWSNVRSASAGIYCDRSGATTRWTNALTYGTWPNPVTTVRGNSYRFCIYAEDLGSSSNSPPTLATVVSANPNPVTGTSTSLSVLGGDDGGEANLSYTWATTGTPPASVTFSANGTNAAKNTIATFTKAGSYSFQVTIKDQGNLTAISSVSITVNQTLTTISVSPASASVAAGATLQFTGTAKDQFTDNLIVPPTFTWNVSGGGVINTSGVFTAGSAAGGPFSVTATSGGKSGTANISVTTGTNILGNNLVGAGNDVSGRNDLNCGRFRATASFTANNMRINLASALTGRMKLAIYADNNGSPGALLMTTNEVINPSSGWVTFNLTSGYAVTSGSYYWLAVWANVNYTPKCQTTGGTARYITRTYGAWPNPLSGTLGPYSNNESIYVSNG</sequence>
<reference evidence="1 2" key="1">
    <citation type="submission" date="2018-02" db="EMBL/GenBank/DDBJ databases">
        <title>Subsurface microbial communities from deep shales in Ohio and West Virginia, USA.</title>
        <authorList>
            <person name="Wrighton K."/>
        </authorList>
    </citation>
    <scope>NUCLEOTIDE SEQUENCE [LARGE SCALE GENOMIC DNA]</scope>
    <source>
        <strain evidence="1 2">OWC-DMM</strain>
    </source>
</reference>
<proteinExistence type="predicted"/>
<name>A0A2S6HF53_9GAMM</name>
<dbReference type="CDD" id="cd00146">
    <property type="entry name" value="PKD"/>
    <property type="match status" value="1"/>
</dbReference>
<evidence type="ECO:0000313" key="1">
    <source>
        <dbReference type="EMBL" id="PPK76119.1"/>
    </source>
</evidence>
<dbReference type="EMBL" id="PTIZ01000004">
    <property type="protein sequence ID" value="PPK76119.1"/>
    <property type="molecule type" value="Genomic_DNA"/>
</dbReference>
<accession>A0A2S6HF53</accession>
<gene>
    <name evidence="1" type="ORF">B0F87_104211</name>
</gene>
<protein>
    <submittedName>
        <fullName evidence="1">Uncharacterized protein</fullName>
    </submittedName>
</protein>
<dbReference type="Proteomes" id="UP000240010">
    <property type="component" value="Unassembled WGS sequence"/>
</dbReference>
<dbReference type="AlphaFoldDB" id="A0A2S6HF53"/>